<keyword evidence="3" id="KW-1133">Transmembrane helix</keyword>
<dbReference type="InterPro" id="IPR004843">
    <property type="entry name" value="Calcineurin-like_PHP"/>
</dbReference>
<evidence type="ECO:0000256" key="2">
    <source>
        <dbReference type="RuleBase" id="RU362119"/>
    </source>
</evidence>
<dbReference type="RefSeq" id="WP_375734992.1">
    <property type="nucleotide sequence ID" value="NZ_JBCGDC010000049.1"/>
</dbReference>
<feature type="domain" description="5'-Nucleotidase C-terminal" evidence="5">
    <location>
        <begin position="335"/>
        <end position="499"/>
    </location>
</feature>
<dbReference type="InterPro" id="IPR006179">
    <property type="entry name" value="5_nucleotidase/apyrase"/>
</dbReference>
<dbReference type="NCBIfam" id="TIGR01167">
    <property type="entry name" value="LPXTG_anchor"/>
    <property type="match status" value="1"/>
</dbReference>
<gene>
    <name evidence="6" type="ORF">AAFH96_18265</name>
</gene>
<sequence>MRKSPLRAFGAATGAALLAMGAMATPASAAPATTEIQILGFNDFHGRLEATTATPPVGGAAQLAGLINSLRTENPNTLVVSAGDNIGASPFISAVQQDKPTLEFLNAIDLDVSAVGNHEFDKGFADLDGRVNDLANFPYLGANVYKGGSPALEESFVKTVDGVKVGFVGVVTEETASLVSPDGIAGIEFKDPTTEANRVAAKLKAEGAALVVLLAHEGSEATDCAGVANEATDFGKIVKGASANINAIVSAHTHREYNCSYPVTGLGHERVVLQSGQYGALLGQLNITVTDGAVTAIEAENVPVSGITPDPAVAELVAKAKAEADVIGLVEVGEITADITRAKNADGSENRGAESTLGNFIADVQFEQTKADGRGGAQIAFMNPGGLRDDLLKGDDGVVTYADLAAVQPFANDLVTVTLTGAQIKSALEQQWQPAGSSRPYLHLGVSKGFSYVFDPDAAAGSRIVRMTLNGTAIDPAGTYRVTINSFLASGGDNFAALGEGTNRTTTGDNDLTMLVAYFEANSPITADTAKRAVHVDDAPPAGGGGGGDDPGLPVTGAATTGIVTVGLLLLIGGVVAAYFARRRRVVLTTPED</sequence>
<feature type="domain" description="Calcineurin-like phosphoesterase" evidence="4">
    <location>
        <begin position="37"/>
        <end position="255"/>
    </location>
</feature>
<evidence type="ECO:0000256" key="1">
    <source>
        <dbReference type="ARBA" id="ARBA00022729"/>
    </source>
</evidence>
<keyword evidence="3" id="KW-0812">Transmembrane</keyword>
<protein>
    <submittedName>
        <fullName evidence="6">Bifunctional UDP-sugar hydrolase/5'-nucleotidase</fullName>
    </submittedName>
</protein>
<dbReference type="InterPro" id="IPR008334">
    <property type="entry name" value="5'-Nucleotdase_C"/>
</dbReference>
<dbReference type="PANTHER" id="PTHR11575:SF24">
    <property type="entry name" value="5'-NUCLEOTIDASE"/>
    <property type="match status" value="1"/>
</dbReference>
<reference evidence="6 7" key="1">
    <citation type="submission" date="2024-04" db="EMBL/GenBank/DDBJ databases">
        <title>Polymorphospora sp. isolated from Baiyangdian Lake in Xiong'an New Area.</title>
        <authorList>
            <person name="Zhang X."/>
            <person name="Liu J."/>
        </authorList>
    </citation>
    <scope>NUCLEOTIDE SEQUENCE [LARGE SCALE GENOMIC DNA]</scope>
    <source>
        <strain evidence="6 7">2-325</strain>
    </source>
</reference>
<evidence type="ECO:0000313" key="6">
    <source>
        <dbReference type="EMBL" id="MFB6395036.1"/>
    </source>
</evidence>
<dbReference type="Pfam" id="PF02872">
    <property type="entry name" value="5_nucleotid_C"/>
    <property type="match status" value="1"/>
</dbReference>
<comment type="similarity">
    <text evidence="2">Belongs to the 5'-nucleotidase family.</text>
</comment>
<dbReference type="InterPro" id="IPR029052">
    <property type="entry name" value="Metallo-depent_PP-like"/>
</dbReference>
<dbReference type="PRINTS" id="PR01607">
    <property type="entry name" value="APYRASEFAMLY"/>
</dbReference>
<organism evidence="6 7">
    <name type="scientific">Polymorphospora lycopeni</name>
    <dbReference type="NCBI Taxonomy" id="3140240"/>
    <lineage>
        <taxon>Bacteria</taxon>
        <taxon>Bacillati</taxon>
        <taxon>Actinomycetota</taxon>
        <taxon>Actinomycetes</taxon>
        <taxon>Micromonosporales</taxon>
        <taxon>Micromonosporaceae</taxon>
        <taxon>Polymorphospora</taxon>
    </lineage>
</organism>
<name>A0ABV5CT90_9ACTN</name>
<feature type="chain" id="PRO_5044995835" evidence="2">
    <location>
        <begin position="30"/>
        <end position="593"/>
    </location>
</feature>
<accession>A0ABV5CT90</accession>
<feature type="transmembrane region" description="Helical" evidence="3">
    <location>
        <begin position="562"/>
        <end position="581"/>
    </location>
</feature>
<dbReference type="Gene3D" id="3.90.780.10">
    <property type="entry name" value="5'-Nucleotidase, C-terminal domain"/>
    <property type="match status" value="1"/>
</dbReference>
<dbReference type="Pfam" id="PF00149">
    <property type="entry name" value="Metallophos"/>
    <property type="match status" value="1"/>
</dbReference>
<evidence type="ECO:0000256" key="3">
    <source>
        <dbReference type="SAM" id="Phobius"/>
    </source>
</evidence>
<keyword evidence="3" id="KW-0472">Membrane</keyword>
<comment type="caution">
    <text evidence="6">The sequence shown here is derived from an EMBL/GenBank/DDBJ whole genome shotgun (WGS) entry which is preliminary data.</text>
</comment>
<dbReference type="PANTHER" id="PTHR11575">
    <property type="entry name" value="5'-NUCLEOTIDASE-RELATED"/>
    <property type="match status" value="1"/>
</dbReference>
<dbReference type="GO" id="GO:0016787">
    <property type="term" value="F:hydrolase activity"/>
    <property type="evidence" value="ECO:0007669"/>
    <property type="project" value="UniProtKB-KW"/>
</dbReference>
<keyword evidence="1 2" id="KW-0732">Signal</keyword>
<dbReference type="InterPro" id="IPR036907">
    <property type="entry name" value="5'-Nucleotdase_C_sf"/>
</dbReference>
<keyword evidence="2" id="KW-0547">Nucleotide-binding</keyword>
<keyword evidence="2 6" id="KW-0378">Hydrolase</keyword>
<dbReference type="Proteomes" id="UP001582793">
    <property type="component" value="Unassembled WGS sequence"/>
</dbReference>
<evidence type="ECO:0000259" key="4">
    <source>
        <dbReference type="Pfam" id="PF00149"/>
    </source>
</evidence>
<feature type="signal peptide" evidence="2">
    <location>
        <begin position="1"/>
        <end position="29"/>
    </location>
</feature>
<dbReference type="SUPFAM" id="SSF56300">
    <property type="entry name" value="Metallo-dependent phosphatases"/>
    <property type="match status" value="1"/>
</dbReference>
<keyword evidence="7" id="KW-1185">Reference proteome</keyword>
<dbReference type="EMBL" id="JBCGDC010000049">
    <property type="protein sequence ID" value="MFB6395036.1"/>
    <property type="molecule type" value="Genomic_DNA"/>
</dbReference>
<proteinExistence type="inferred from homology"/>
<dbReference type="Gene3D" id="3.60.21.10">
    <property type="match status" value="1"/>
</dbReference>
<dbReference type="SUPFAM" id="SSF55816">
    <property type="entry name" value="5'-nucleotidase (syn. UDP-sugar hydrolase), C-terminal domain"/>
    <property type="match status" value="1"/>
</dbReference>
<evidence type="ECO:0000259" key="5">
    <source>
        <dbReference type="Pfam" id="PF02872"/>
    </source>
</evidence>
<evidence type="ECO:0000313" key="7">
    <source>
        <dbReference type="Proteomes" id="UP001582793"/>
    </source>
</evidence>